<accession>A0ABY5BTF5</accession>
<dbReference type="RefSeq" id="WP_252797012.1">
    <property type="nucleotide sequence ID" value="NZ_CP097118.1"/>
</dbReference>
<sequence length="139" mass="15701">MDLAFLDYEINTSATQQQAKRFLQKKLPRLILLSGLNLVSLKSPSLSSVPTSKPVGNTNEERIVRKLEAERLVTAVVDAISSCNEPSKTILFGLYVKQLQPWQVIANLGYSKTRFYQLKKQALLDFADAFVEVDLHVYK</sequence>
<dbReference type="EMBL" id="CP097118">
    <property type="protein sequence ID" value="USS87722.1"/>
    <property type="molecule type" value="Genomic_DNA"/>
</dbReference>
<dbReference type="Pfam" id="PF07374">
    <property type="entry name" value="DUF1492"/>
    <property type="match status" value="1"/>
</dbReference>
<reference evidence="1" key="1">
    <citation type="submission" date="2022-05" db="EMBL/GenBank/DDBJ databases">
        <authorList>
            <person name="Oliphant S.A."/>
            <person name="Watson-Haigh N.S."/>
            <person name="Sumby K.M."/>
            <person name="Gardner J.M."/>
            <person name="Jiranek V."/>
        </authorList>
    </citation>
    <scope>NUCLEOTIDE SEQUENCE</scope>
    <source>
        <strain evidence="1">KI11_C11</strain>
    </source>
</reference>
<dbReference type="Proteomes" id="UP001057025">
    <property type="component" value="Chromosome"/>
</dbReference>
<keyword evidence="2" id="KW-1185">Reference proteome</keyword>
<protein>
    <submittedName>
        <fullName evidence="1">DUF1492 domain-containing protein</fullName>
    </submittedName>
</protein>
<evidence type="ECO:0000313" key="1">
    <source>
        <dbReference type="EMBL" id="USS87722.1"/>
    </source>
</evidence>
<proteinExistence type="predicted"/>
<evidence type="ECO:0000313" key="2">
    <source>
        <dbReference type="Proteomes" id="UP001057025"/>
    </source>
</evidence>
<organism evidence="1 2">
    <name type="scientific">Fructilactobacillus hinvesii</name>
    <dbReference type="NCBI Taxonomy" id="2940300"/>
    <lineage>
        <taxon>Bacteria</taxon>
        <taxon>Bacillati</taxon>
        <taxon>Bacillota</taxon>
        <taxon>Bacilli</taxon>
        <taxon>Lactobacillales</taxon>
        <taxon>Lactobacillaceae</taxon>
        <taxon>Fructilactobacillus</taxon>
    </lineage>
</organism>
<gene>
    <name evidence="1" type="ORF">M3M39_06345</name>
</gene>
<dbReference type="NCBIfam" id="TIGR01637">
    <property type="entry name" value="phage_arpU"/>
    <property type="match status" value="1"/>
</dbReference>
<dbReference type="InterPro" id="IPR006524">
    <property type="entry name" value="ArpU-like"/>
</dbReference>
<dbReference type="InterPro" id="IPR010861">
    <property type="entry name" value="DUF1492"/>
</dbReference>
<name>A0ABY5BTF5_9LACO</name>